<dbReference type="EMBL" id="JAPKNK010000013">
    <property type="protein sequence ID" value="MCX5571996.1"/>
    <property type="molecule type" value="Genomic_DNA"/>
</dbReference>
<evidence type="ECO:0000256" key="3">
    <source>
        <dbReference type="ARBA" id="ARBA00023163"/>
    </source>
</evidence>
<protein>
    <submittedName>
        <fullName evidence="5">GntR family transcriptional regulator</fullName>
    </submittedName>
</protein>
<gene>
    <name evidence="5" type="ORF">OSH07_22535</name>
</gene>
<evidence type="ECO:0000313" key="5">
    <source>
        <dbReference type="EMBL" id="MCX5571996.1"/>
    </source>
</evidence>
<keyword evidence="6" id="KW-1185">Reference proteome</keyword>
<dbReference type="AlphaFoldDB" id="A0A9X3E6C3"/>
<keyword evidence="1" id="KW-0805">Transcription regulation</keyword>
<proteinExistence type="predicted"/>
<evidence type="ECO:0000256" key="1">
    <source>
        <dbReference type="ARBA" id="ARBA00023015"/>
    </source>
</evidence>
<dbReference type="PROSITE" id="PS50949">
    <property type="entry name" value="HTH_GNTR"/>
    <property type="match status" value="1"/>
</dbReference>
<dbReference type="RefSeq" id="WP_266340954.1">
    <property type="nucleotide sequence ID" value="NZ_JAPKNK010000013.1"/>
</dbReference>
<keyword evidence="3" id="KW-0804">Transcription</keyword>
<dbReference type="Gene3D" id="1.10.10.10">
    <property type="entry name" value="Winged helix-like DNA-binding domain superfamily/Winged helix DNA-binding domain"/>
    <property type="match status" value="1"/>
</dbReference>
<comment type="caution">
    <text evidence="5">The sequence shown here is derived from an EMBL/GenBank/DDBJ whole genome shotgun (WGS) entry which is preliminary data.</text>
</comment>
<accession>A0A9X3E6C3</accession>
<dbReference type="InterPro" id="IPR036388">
    <property type="entry name" value="WH-like_DNA-bd_sf"/>
</dbReference>
<evidence type="ECO:0000256" key="2">
    <source>
        <dbReference type="ARBA" id="ARBA00023125"/>
    </source>
</evidence>
<dbReference type="GO" id="GO:0003677">
    <property type="term" value="F:DNA binding"/>
    <property type="evidence" value="ECO:0007669"/>
    <property type="project" value="UniProtKB-KW"/>
</dbReference>
<keyword evidence="2" id="KW-0238">DNA-binding</keyword>
<dbReference type="Proteomes" id="UP001144805">
    <property type="component" value="Unassembled WGS sequence"/>
</dbReference>
<dbReference type="SUPFAM" id="SSF46785">
    <property type="entry name" value="Winged helix' DNA-binding domain"/>
    <property type="match status" value="1"/>
</dbReference>
<dbReference type="SMART" id="SM00345">
    <property type="entry name" value="HTH_GNTR"/>
    <property type="match status" value="1"/>
</dbReference>
<evidence type="ECO:0000259" key="4">
    <source>
        <dbReference type="PROSITE" id="PS50949"/>
    </source>
</evidence>
<reference evidence="5" key="1">
    <citation type="submission" date="2022-11" db="EMBL/GenBank/DDBJ databases">
        <title>Biodiversity and phylogenetic relationships of bacteria.</title>
        <authorList>
            <person name="Machado R.A.R."/>
            <person name="Bhat A."/>
            <person name="Loulou A."/>
            <person name="Kallel S."/>
        </authorList>
    </citation>
    <scope>NUCLEOTIDE SEQUENCE</scope>
    <source>
        <strain evidence="5">K-TC2</strain>
    </source>
</reference>
<dbReference type="GO" id="GO:0003700">
    <property type="term" value="F:DNA-binding transcription factor activity"/>
    <property type="evidence" value="ECO:0007669"/>
    <property type="project" value="InterPro"/>
</dbReference>
<dbReference type="InterPro" id="IPR000524">
    <property type="entry name" value="Tscrpt_reg_HTH_GntR"/>
</dbReference>
<sequence>MNLEASPRHLQLRDMLFRRWKTGGLKAGDRIESQNEIVRFCDFSLITVVKTLKDLESEGVIRRQVGKGSFLVATPWAEAHRRIGFFYNRDIVGGGIFDNAFYTRLVMAFEKGIVSAGHEFVMGSFTDARMPVGMWDALDAVVLTGFTRETRLEALADTTSQVSLIDASLDGSRFHTYRLDYGPAFAAMFAALGGARLKFLYLDSEIGSNEQAARLAAFRAAAAGAPAPQAIEIVAVNQEIDVGNTGALRSAVERVRPDVVCGHVHESWRPLIRAISPAARIYPFLLDQKGPGFVVDSAPWMAEILPTIEANLADRQRPPATHSFAARFQA</sequence>
<organism evidence="5 6">
    <name type="scientific">Kaistia nematophila</name>
    <dbReference type="NCBI Taxonomy" id="2994654"/>
    <lineage>
        <taxon>Bacteria</taxon>
        <taxon>Pseudomonadati</taxon>
        <taxon>Pseudomonadota</taxon>
        <taxon>Alphaproteobacteria</taxon>
        <taxon>Hyphomicrobiales</taxon>
        <taxon>Kaistiaceae</taxon>
        <taxon>Kaistia</taxon>
    </lineage>
</organism>
<evidence type="ECO:0000313" key="6">
    <source>
        <dbReference type="Proteomes" id="UP001144805"/>
    </source>
</evidence>
<name>A0A9X3E6C3_9HYPH</name>
<feature type="domain" description="HTH gntR-type" evidence="4">
    <location>
        <begin position="6"/>
        <end position="74"/>
    </location>
</feature>
<dbReference type="InterPro" id="IPR036390">
    <property type="entry name" value="WH_DNA-bd_sf"/>
</dbReference>